<dbReference type="InterPro" id="IPR046960">
    <property type="entry name" value="PPR_At4g14850-like_plant"/>
</dbReference>
<feature type="repeat" description="PPR" evidence="2">
    <location>
        <begin position="614"/>
        <end position="648"/>
    </location>
</feature>
<dbReference type="OrthoDB" id="185373at2759"/>
<dbReference type="Pfam" id="PF13041">
    <property type="entry name" value="PPR_2"/>
    <property type="match status" value="3"/>
</dbReference>
<dbReference type="PANTHER" id="PTHR47926">
    <property type="entry name" value="PENTATRICOPEPTIDE REPEAT-CONTAINING PROTEIN"/>
    <property type="match status" value="1"/>
</dbReference>
<feature type="repeat" description="PPR" evidence="2">
    <location>
        <begin position="752"/>
        <end position="787"/>
    </location>
</feature>
<feature type="repeat" description="PPR" evidence="2">
    <location>
        <begin position="717"/>
        <end position="751"/>
    </location>
</feature>
<dbReference type="FunFam" id="1.25.40.10:FF:000378">
    <property type="entry name" value="Pentatricopeptide repeat-containing protein mitochondrial"/>
    <property type="match status" value="1"/>
</dbReference>
<name>A0A9Q0QPY8_9MAGN</name>
<feature type="domain" description="DYW" evidence="3">
    <location>
        <begin position="942"/>
        <end position="1021"/>
    </location>
</feature>
<feature type="repeat" description="PPR" evidence="2">
    <location>
        <begin position="491"/>
        <end position="521"/>
    </location>
</feature>
<dbReference type="Pfam" id="PF20431">
    <property type="entry name" value="E_motif"/>
    <property type="match status" value="1"/>
</dbReference>
<proteinExistence type="predicted"/>
<feature type="repeat" description="PPR" evidence="2">
    <location>
        <begin position="149"/>
        <end position="183"/>
    </location>
</feature>
<dbReference type="PANTHER" id="PTHR47926:SF421">
    <property type="entry name" value="DYW DOMAIN-CONTAINING PROTEIN"/>
    <property type="match status" value="1"/>
</dbReference>
<feature type="repeat" description="PPR" evidence="2">
    <location>
        <begin position="320"/>
        <end position="354"/>
    </location>
</feature>
<sequence length="1021" mass="113916">MLVLQWGFLSPYSLSNSSPANLSTQLLIRFPPEFNSRTTTARNVGFKDMTERYLVNPQIRVAGFPANTKNSNRSTESKDEIKQCLNFLDHCSLDRTGIYDSRQIHARIVKLDLFGEDFLIGNKLTIIYAKNSRLSGEARRLFDEIPERTAPAYAALIGTYWRSQKWEDVVLVFVSMVQEGVQPDKYLVPTILKAFSAIQSLEMGRMIHGYVIRKKLELDVFVGNALIDMYAKCRDLRSAKCVFASMRDKDVVSWTALVSAFMDEGLLVEARDTFDSMQLNGVKPDLISWNSMVSGYARNGEIDVALQLLEEMKEKGLKPGVSSWNGVISGCIQNGYYEDALDVFYEMLWSFEEPNAVTIASILPACAGLKDLDLGKGMHAYALKCGVSGNIFVGGSLIDMYSKCGQTDYAERVFVGIKSKNTAIWNEMIAAHVNVGKLQAASKLIHLMQIEGSQPDMITYNTILAGYAREGQRDEAFEFLLEMGQKGLKPNIVSFNALISGFQQCGLSGEALKIFRIMQPNSKMIKTVMDCSLCHFPIELPSVSTKPNPVTVTKAIAACADLNSCFHGKEIHGYILRNALESNVFVSSALVNMYAQCHDMGSATKAFWQTEDRNIVYWNALLSGHNNNGEPRESLKLFLKMLEDGLVPSMITLVILLSAFSDVASGLRMGRELHGYILKNEFDESTITLASALIKMYAKCGSIIEAKLVFDSAVEKDVAVWNAMISGYSIHGLAKDAIALFEQLVHSGIQPDHITFTALLSACTHQGLVEEGWKYFSSMECAYGIKPSLEHHTCMVGIMGSAGLLEEALDFIGRMPYRPDACVWGSLLRACRVHLNPEIGERVAKVLFELEPDNASNYILIYNIFAMAGMWHSAREVRNAMTAHGLMSIKECCFIEVGNTIAAFKAGESSHSKLGEILEMWDKLAREMENAGYFPLDPIFEDEEEINIFSCMHTEKLAICFGIISLASHRPISISKNVRMCIDCHTSAKHVSKINKREIFVRDGCFYHHFKDGICNCQDRW</sequence>
<keyword evidence="1" id="KW-0677">Repeat</keyword>
<evidence type="ECO:0000259" key="3">
    <source>
        <dbReference type="Pfam" id="PF14432"/>
    </source>
</evidence>
<comment type="caution">
    <text evidence="4">The sequence shown here is derived from an EMBL/GenBank/DDBJ whole genome shotgun (WGS) entry which is preliminary data.</text>
</comment>
<dbReference type="InterPro" id="IPR046848">
    <property type="entry name" value="E_motif"/>
</dbReference>
<evidence type="ECO:0000256" key="1">
    <source>
        <dbReference type="ARBA" id="ARBA00022737"/>
    </source>
</evidence>
<dbReference type="FunFam" id="1.25.40.10:FF:000073">
    <property type="entry name" value="Pentatricopeptide repeat-containing protein chloroplastic"/>
    <property type="match status" value="2"/>
</dbReference>
<keyword evidence="5" id="KW-1185">Reference proteome</keyword>
<organism evidence="4 5">
    <name type="scientific">Protea cynaroides</name>
    <dbReference type="NCBI Taxonomy" id="273540"/>
    <lineage>
        <taxon>Eukaryota</taxon>
        <taxon>Viridiplantae</taxon>
        <taxon>Streptophyta</taxon>
        <taxon>Embryophyta</taxon>
        <taxon>Tracheophyta</taxon>
        <taxon>Spermatophyta</taxon>
        <taxon>Magnoliopsida</taxon>
        <taxon>Proteales</taxon>
        <taxon>Proteaceae</taxon>
        <taxon>Protea</taxon>
    </lineage>
</organism>
<evidence type="ECO:0000256" key="2">
    <source>
        <dbReference type="PROSITE-ProRule" id="PRU00708"/>
    </source>
</evidence>
<dbReference type="InterPro" id="IPR002885">
    <property type="entry name" value="PPR_rpt"/>
</dbReference>
<dbReference type="AlphaFoldDB" id="A0A9Q0QPY8"/>
<gene>
    <name evidence="4" type="ORF">NE237_019288</name>
</gene>
<dbReference type="NCBIfam" id="TIGR00756">
    <property type="entry name" value="PPR"/>
    <property type="match status" value="8"/>
</dbReference>
<feature type="repeat" description="PPR" evidence="2">
    <location>
        <begin position="421"/>
        <end position="455"/>
    </location>
</feature>
<evidence type="ECO:0000313" key="4">
    <source>
        <dbReference type="EMBL" id="KAJ4967439.1"/>
    </source>
</evidence>
<dbReference type="Pfam" id="PF13812">
    <property type="entry name" value="PPR_3"/>
    <property type="match status" value="1"/>
</dbReference>
<dbReference type="InterPro" id="IPR032867">
    <property type="entry name" value="DYW_dom"/>
</dbReference>
<feature type="repeat" description="PPR" evidence="2">
    <location>
        <begin position="456"/>
        <end position="490"/>
    </location>
</feature>
<feature type="repeat" description="PPR" evidence="2">
    <location>
        <begin position="250"/>
        <end position="284"/>
    </location>
</feature>
<dbReference type="Pfam" id="PF01535">
    <property type="entry name" value="PPR"/>
    <property type="match status" value="4"/>
</dbReference>
<dbReference type="EMBL" id="JAMYWD010000007">
    <property type="protein sequence ID" value="KAJ4967439.1"/>
    <property type="molecule type" value="Genomic_DNA"/>
</dbReference>
<accession>A0A9Q0QPY8</accession>
<dbReference type="PROSITE" id="PS51375">
    <property type="entry name" value="PPR"/>
    <property type="match status" value="10"/>
</dbReference>
<evidence type="ECO:0000313" key="5">
    <source>
        <dbReference type="Proteomes" id="UP001141806"/>
    </source>
</evidence>
<dbReference type="InterPro" id="IPR011990">
    <property type="entry name" value="TPR-like_helical_dom_sf"/>
</dbReference>
<dbReference type="Proteomes" id="UP001141806">
    <property type="component" value="Unassembled WGS sequence"/>
</dbReference>
<dbReference type="Pfam" id="PF14432">
    <property type="entry name" value="DYW_deaminase"/>
    <property type="match status" value="1"/>
</dbReference>
<dbReference type="Gene3D" id="1.25.40.10">
    <property type="entry name" value="Tetratricopeptide repeat domain"/>
    <property type="match status" value="6"/>
</dbReference>
<reference evidence="4" key="1">
    <citation type="journal article" date="2023" name="Plant J.">
        <title>The genome of the king protea, Protea cynaroides.</title>
        <authorList>
            <person name="Chang J."/>
            <person name="Duong T.A."/>
            <person name="Schoeman C."/>
            <person name="Ma X."/>
            <person name="Roodt D."/>
            <person name="Barker N."/>
            <person name="Li Z."/>
            <person name="Van de Peer Y."/>
            <person name="Mizrachi E."/>
        </authorList>
    </citation>
    <scope>NUCLEOTIDE SEQUENCE</scope>
    <source>
        <tissue evidence="4">Young leaves</tissue>
    </source>
</reference>
<dbReference type="GO" id="GO:0003723">
    <property type="term" value="F:RNA binding"/>
    <property type="evidence" value="ECO:0007669"/>
    <property type="project" value="InterPro"/>
</dbReference>
<dbReference type="GO" id="GO:0009451">
    <property type="term" value="P:RNA modification"/>
    <property type="evidence" value="ECO:0007669"/>
    <property type="project" value="InterPro"/>
</dbReference>
<feature type="repeat" description="PPR" evidence="2">
    <location>
        <begin position="285"/>
        <end position="319"/>
    </location>
</feature>
<protein>
    <recommendedName>
        <fullName evidence="3">DYW domain-containing protein</fullName>
    </recommendedName>
</protein>
<dbReference type="GO" id="GO:0008270">
    <property type="term" value="F:zinc ion binding"/>
    <property type="evidence" value="ECO:0007669"/>
    <property type="project" value="InterPro"/>
</dbReference>